<dbReference type="Gene3D" id="3.40.50.300">
    <property type="entry name" value="P-loop containing nucleotide triphosphate hydrolases"/>
    <property type="match status" value="1"/>
</dbReference>
<proteinExistence type="predicted"/>
<keyword evidence="3" id="KW-0547">Nucleotide-binding</keyword>
<name>A0A2Z4FP72_9DELT</name>
<dbReference type="PANTHER" id="PTHR10799">
    <property type="entry name" value="SNF2/RAD54 HELICASE FAMILY"/>
    <property type="match status" value="1"/>
</dbReference>
<sequence length="1056" mass="116515">MLVLHYHWHPDGGAHLWGEDPGSAAQHPPKRGRPPRVPRPRAHPFAASVTALRAVLGEVAECVGTDECVAGDLTLLLPSSKHGPQGSPRLVRDEEPDPTFDRLAPWTVPTLALKPGEAPSLLGALPEEFDAALLGDSLRYWRVAARLAEEFVRAGRVLPGVKLGDDGARAVWRALPATAEDFARLQAMRDAMPPMARAGVNEAIARSAKDDGWESVDMPSARRVLVAHLNELVDALVREKLLAGGAQTGSHQSHTVHQQWLHALASTDGALNAAARDLASLGEDLHTWTQPLRATEERGMRLCFRLAPPEPDVEDAPDFDDGVVSLPPDPWRVDFLLQATDDPSLLIEAAVVWQSSGRTLKVLERNLEHPQEALLEELGRALRLFPALEGALHTAKPTHVDLSAGEAYAFLNTSAPVLEQSGFGIIVPAWWGQPERRLGAKLKVRSKSSSDPRSSTHGLGVSQLCEFHWEVALGNQELSREELERLAELKMPLVRMRGQWVSLRPEDIARALRLFDAGEGGQMTAGEAIRTGLGLEGGAGALPVIAHEFEGWLGEFLERDFDAQLADATTPDGFNGVLRPYQERGVAWLGYLEQLGFGACLADDMGLGKTIQVLAKMVEERGERASAGTNTIGTTMVVCPLSVVGNWRREAHKFAPMLQVYVHHGPERLRDDKLLEAIAQADLIITTYGVVRSDVEELSGIAWHRVVLDEAQKIKNSSAGRTQAVRALSARRRLALTGTPVENRLLELWSIMQFLNPGLLGSAQAFDKKIAKPIESQGDAHKAELLRRLTGPFILRRLKTDKSIISDLPEKIEIKEYCNLTREQATLYRAVVEEMLARIERADKVERQGLILVLMTQLKQVCNHPAQFLQDSSAIDARSGKLERLERLAEEILDAGDKALIFTQYTEMGGLIRRQLQQKLGRRVLYLHGATPQRQRDAMVEQFQSPEGPPFFLLSLHAGGTGLTLTAANHVIHYDRWWNPAVENQATDRAFRIGQTANVQVRKFICAGTIEERIDGIIERKKHLADQVLTSGEGWLMKLSTDELRELVELSEETLI</sequence>
<keyword evidence="4" id="KW-1185">Reference proteome</keyword>
<dbReference type="InterPro" id="IPR014001">
    <property type="entry name" value="Helicase_ATP-bd"/>
</dbReference>
<feature type="compositionally biased region" description="Basic residues" evidence="2">
    <location>
        <begin position="28"/>
        <end position="42"/>
    </location>
</feature>
<evidence type="ECO:0000313" key="3">
    <source>
        <dbReference type="EMBL" id="AWV90841.1"/>
    </source>
</evidence>
<dbReference type="Proteomes" id="UP000249799">
    <property type="component" value="Chromosome"/>
</dbReference>
<protein>
    <submittedName>
        <fullName evidence="3">ATP-dependent helicase</fullName>
    </submittedName>
</protein>
<evidence type="ECO:0000313" key="4">
    <source>
        <dbReference type="Proteomes" id="UP000249799"/>
    </source>
</evidence>
<dbReference type="InterPro" id="IPR027417">
    <property type="entry name" value="P-loop_NTPase"/>
</dbReference>
<dbReference type="GO" id="GO:0004386">
    <property type="term" value="F:helicase activity"/>
    <property type="evidence" value="ECO:0007669"/>
    <property type="project" value="UniProtKB-KW"/>
</dbReference>
<dbReference type="Pfam" id="PF12419">
    <property type="entry name" value="DUF3670"/>
    <property type="match status" value="1"/>
</dbReference>
<dbReference type="OrthoDB" id="18878at2"/>
<dbReference type="CDD" id="cd18793">
    <property type="entry name" value="SF2_C_SNF"/>
    <property type="match status" value="1"/>
</dbReference>
<dbReference type="InterPro" id="IPR038718">
    <property type="entry name" value="SNF2-like_sf"/>
</dbReference>
<keyword evidence="1" id="KW-0378">Hydrolase</keyword>
<accession>A0A2Z4FP72</accession>
<dbReference type="Pfam" id="PF00271">
    <property type="entry name" value="Helicase_C"/>
    <property type="match status" value="1"/>
</dbReference>
<evidence type="ECO:0000256" key="2">
    <source>
        <dbReference type="SAM" id="MobiDB-lite"/>
    </source>
</evidence>
<dbReference type="InterPro" id="IPR022138">
    <property type="entry name" value="DUF3670"/>
</dbReference>
<dbReference type="GO" id="GO:0016787">
    <property type="term" value="F:hydrolase activity"/>
    <property type="evidence" value="ECO:0007669"/>
    <property type="project" value="UniProtKB-KW"/>
</dbReference>
<dbReference type="FunFam" id="3.40.50.300:FF:000533">
    <property type="entry name" value="Helicase, Snf2 family"/>
    <property type="match status" value="1"/>
</dbReference>
<dbReference type="Pfam" id="PF00176">
    <property type="entry name" value="SNF2-rel_dom"/>
    <property type="match status" value="1"/>
</dbReference>
<dbReference type="PROSITE" id="PS51194">
    <property type="entry name" value="HELICASE_CTER"/>
    <property type="match status" value="1"/>
</dbReference>
<dbReference type="PROSITE" id="PS51192">
    <property type="entry name" value="HELICASE_ATP_BIND_1"/>
    <property type="match status" value="1"/>
</dbReference>
<dbReference type="AlphaFoldDB" id="A0A2Z4FP72"/>
<dbReference type="KEGG" id="bsed:DN745_16550"/>
<keyword evidence="3" id="KW-0067">ATP-binding</keyword>
<dbReference type="SMART" id="SM00487">
    <property type="entry name" value="DEXDc"/>
    <property type="match status" value="1"/>
</dbReference>
<keyword evidence="3" id="KW-0347">Helicase</keyword>
<dbReference type="InterPro" id="IPR049730">
    <property type="entry name" value="SNF2/RAD54-like_C"/>
</dbReference>
<feature type="region of interest" description="Disordered" evidence="2">
    <location>
        <begin position="77"/>
        <end position="97"/>
    </location>
</feature>
<feature type="region of interest" description="Disordered" evidence="2">
    <location>
        <begin position="17"/>
        <end position="42"/>
    </location>
</feature>
<gene>
    <name evidence="3" type="ORF">DN745_16550</name>
</gene>
<dbReference type="CDD" id="cd18012">
    <property type="entry name" value="DEXQc_arch_SWI2_SNF2"/>
    <property type="match status" value="1"/>
</dbReference>
<dbReference type="SUPFAM" id="SSF52540">
    <property type="entry name" value="P-loop containing nucleoside triphosphate hydrolases"/>
    <property type="match status" value="2"/>
</dbReference>
<dbReference type="InterPro" id="IPR001650">
    <property type="entry name" value="Helicase_C-like"/>
</dbReference>
<dbReference type="InterPro" id="IPR000330">
    <property type="entry name" value="SNF2_N"/>
</dbReference>
<dbReference type="SMART" id="SM00490">
    <property type="entry name" value="HELICc"/>
    <property type="match status" value="1"/>
</dbReference>
<reference evidence="3 4" key="1">
    <citation type="submission" date="2018-06" db="EMBL/GenBank/DDBJ databases">
        <title>Lujinxingia sediminis gen. nov. sp. nov., a new facultative anaerobic member of the class Deltaproteobacteria, and proposal of Lujinxingaceae fam. nov.</title>
        <authorList>
            <person name="Guo L.-Y."/>
            <person name="Li C.-M."/>
            <person name="Wang S."/>
            <person name="Du Z.-J."/>
        </authorList>
    </citation>
    <scope>NUCLEOTIDE SEQUENCE [LARGE SCALE GENOMIC DNA]</scope>
    <source>
        <strain evidence="3 4">FA350</strain>
    </source>
</reference>
<dbReference type="EMBL" id="CP030032">
    <property type="protein sequence ID" value="AWV90841.1"/>
    <property type="molecule type" value="Genomic_DNA"/>
</dbReference>
<dbReference type="Gene3D" id="3.40.50.10810">
    <property type="entry name" value="Tandem AAA-ATPase domain"/>
    <property type="match status" value="1"/>
</dbReference>
<evidence type="ECO:0000256" key="1">
    <source>
        <dbReference type="ARBA" id="ARBA00022801"/>
    </source>
</evidence>
<dbReference type="GO" id="GO:0005524">
    <property type="term" value="F:ATP binding"/>
    <property type="evidence" value="ECO:0007669"/>
    <property type="project" value="InterPro"/>
</dbReference>
<organism evidence="3 4">
    <name type="scientific">Bradymonas sediminis</name>
    <dbReference type="NCBI Taxonomy" id="1548548"/>
    <lineage>
        <taxon>Bacteria</taxon>
        <taxon>Deltaproteobacteria</taxon>
        <taxon>Bradymonadales</taxon>
        <taxon>Bradymonadaceae</taxon>
        <taxon>Bradymonas</taxon>
    </lineage>
</organism>